<proteinExistence type="predicted"/>
<sequence length="1265" mass="135605">MKGRKNRWLACLLSFVLTLTMLAGTVFANGNDVQALDVPPNTPETVDPALEAELASLIAALPAPEAVDPTDEIALKEINSQLQAIYTFAEENSLSLTEEQHDVIDAVSAAMYPATVLMDGPVTTEDELLAAFEQGGTITLGADFTFRNTAVLKADTILDLNGHTLTYEFVRGESSYSYAIYNDYNGTPYNLTIQDTSQSGDGQLLSNQYLFFGTFNKLTITGGAMSGVYTSGINCSGLEITGGSIDAGRFTVNGNAALSGGTIGESIQINANAVAGQADSGKLTVSGSFVSNGAADLSAANGVTLAGNAAFNNGLTVRSAVVIEDGVSVIVPDDGGYTRKINFYGTGNVTINGGYFEVGNRHFLYCVGNSGTAKQFVINGGTFYLKSTSNWTTGLFYYCTPIINGGVFKADCDRIIFGNSWNARDLQIKGGYFQKPLGTSYEGDNHVPTFQYPSGYTISTDTLGNLTGDTGEYRDCYWVTRSTEVTYDVDHEPVDGETSDFTGTAYTTYTGGSMMAAPSTDTYTAYNPLVPYRTGEYSFKGWATTSGAVSGSTVVSGLSANPTLYAAWGDDAPVYAIEYDLNGGDGIVPPGVSNMAYGAEVAAPGGDGLSRANYIFAGWSTDSTASAAGITGKFKVSDVVDSAQASVDAGGNYTYTITLFAVWTPKTAITFENQTVAYTGDPVAFDVTKNSADVTDGFTVTYFDSRYENPIENVPEGGFTDAGNYYVLVERPEDDIYAAVSQRIRLRIEPIGRLSVSVFNYFELYDGNPHSVDITVYMDGRQVDLSQVTVKYAKSDGYTANPEYTLDELPTWTDVTSNQRVYVQVSAPGYETDDDWNSVTIRKADTTRIVMENSIVPYDGKAHSLSTSVESVNVISAGTRPGTYYTAINGAAPALTYYTDSGYQNAIEGEPTNAGTYYVKAVLDGTDNYARTEATATLTIEQAANPLAFDRTEGVKHINDHAFTLTLTGMTDGVYFTSSDTDVATVNAATGEVTITGAGQTMITAAVPESTNYREATATYTLTVTPHEYTEGIVTHPTCTQQGYTTHTCRICEDSYADSYVEALGHRYGNWIQVKSPTCDDKGSIQRICERCKHVESQDVDPLGHDWEDGFTVDKVATCTEDGSKSIHCKNCDAVLDSTVIPATGHFFADEWKSDANNHWNECASCGEKRNEAPHTFEWVTDKEATPTEAGSRHEVCTVCRYAKAAVEIPAAGTTETPSTSGEDKTDGTTAPQTGDSSNIALWISILLAAGAVLTGILIYRRKRR</sequence>
<keyword evidence="3" id="KW-0964">Secreted</keyword>
<evidence type="ECO:0000256" key="5">
    <source>
        <dbReference type="ARBA" id="ARBA00023088"/>
    </source>
</evidence>
<organism evidence="10 11">
    <name type="scientific">Bianquea renquensis</name>
    <dbReference type="NCBI Taxonomy" id="2763661"/>
    <lineage>
        <taxon>Bacteria</taxon>
        <taxon>Bacillati</taxon>
        <taxon>Bacillota</taxon>
        <taxon>Clostridia</taxon>
        <taxon>Eubacteriales</taxon>
        <taxon>Bianqueaceae</taxon>
        <taxon>Bianquea</taxon>
    </lineage>
</organism>
<dbReference type="Proteomes" id="UP000657006">
    <property type="component" value="Unassembled WGS sequence"/>
</dbReference>
<evidence type="ECO:0000256" key="8">
    <source>
        <dbReference type="SAM" id="SignalP"/>
    </source>
</evidence>
<evidence type="ECO:0000256" key="2">
    <source>
        <dbReference type="ARBA" id="ARBA00022512"/>
    </source>
</evidence>
<dbReference type="Gene3D" id="2.60.40.1080">
    <property type="match status" value="1"/>
</dbReference>
<dbReference type="SUPFAM" id="SSF49373">
    <property type="entry name" value="Invasin/intimin cell-adhesion fragments"/>
    <property type="match status" value="1"/>
</dbReference>
<feature type="signal peptide" evidence="8">
    <location>
        <begin position="1"/>
        <end position="28"/>
    </location>
</feature>
<evidence type="ECO:0000256" key="1">
    <source>
        <dbReference type="ARBA" id="ARBA00004196"/>
    </source>
</evidence>
<comment type="caution">
    <text evidence="10">The sequence shown here is derived from an EMBL/GenBank/DDBJ whole genome shotgun (WGS) entry which is preliminary data.</text>
</comment>
<dbReference type="Pfam" id="PF09479">
    <property type="entry name" value="Flg_new"/>
    <property type="match status" value="1"/>
</dbReference>
<dbReference type="Gene3D" id="2.60.40.4270">
    <property type="entry name" value="Listeria-Bacteroides repeat domain"/>
    <property type="match status" value="1"/>
</dbReference>
<evidence type="ECO:0000256" key="4">
    <source>
        <dbReference type="ARBA" id="ARBA00022729"/>
    </source>
</evidence>
<evidence type="ECO:0000313" key="11">
    <source>
        <dbReference type="Proteomes" id="UP000657006"/>
    </source>
</evidence>
<keyword evidence="5" id="KW-0572">Peptidoglycan-anchor</keyword>
<keyword evidence="7" id="KW-0472">Membrane</keyword>
<evidence type="ECO:0000256" key="7">
    <source>
        <dbReference type="SAM" id="Phobius"/>
    </source>
</evidence>
<feature type="region of interest" description="Disordered" evidence="6">
    <location>
        <begin position="1211"/>
        <end position="1234"/>
    </location>
</feature>
<dbReference type="InterPro" id="IPR013378">
    <property type="entry name" value="InlB-like_B-rpt"/>
</dbReference>
<gene>
    <name evidence="10" type="ORF">H8730_14185</name>
</gene>
<evidence type="ECO:0000259" key="9">
    <source>
        <dbReference type="PROSITE" id="PS50847"/>
    </source>
</evidence>
<accession>A0A926DVJ9</accession>
<name>A0A926DVJ9_9FIRM</name>
<evidence type="ECO:0000313" key="10">
    <source>
        <dbReference type="EMBL" id="MBC8544693.1"/>
    </source>
</evidence>
<feature type="transmembrane region" description="Helical" evidence="7">
    <location>
        <begin position="1240"/>
        <end position="1260"/>
    </location>
</feature>
<dbReference type="AlphaFoldDB" id="A0A926DVJ9"/>
<protein>
    <submittedName>
        <fullName evidence="10">InlB B-repeat-containing protein</fullName>
    </submittedName>
</protein>
<evidence type="ECO:0000256" key="6">
    <source>
        <dbReference type="SAM" id="MobiDB-lite"/>
    </source>
</evidence>
<dbReference type="NCBIfam" id="TIGR03063">
    <property type="entry name" value="srtB_target"/>
    <property type="match status" value="1"/>
</dbReference>
<keyword evidence="7" id="KW-1133">Transmembrane helix</keyword>
<keyword evidence="4 8" id="KW-0732">Signal</keyword>
<dbReference type="InterPro" id="IPR008964">
    <property type="entry name" value="Invasin/intimin_cell_adhesion"/>
</dbReference>
<dbReference type="InterPro" id="IPR019931">
    <property type="entry name" value="LPXTG_anchor"/>
</dbReference>
<dbReference type="InterPro" id="IPR042229">
    <property type="entry name" value="Listeria/Bacterioides_rpt_sf"/>
</dbReference>
<dbReference type="EMBL" id="JACRSQ010000028">
    <property type="protein sequence ID" value="MBC8544693.1"/>
    <property type="molecule type" value="Genomic_DNA"/>
</dbReference>
<keyword evidence="7" id="KW-0812">Transmembrane</keyword>
<feature type="domain" description="Gram-positive cocci surface proteins LPxTG" evidence="9">
    <location>
        <begin position="1231"/>
        <end position="1265"/>
    </location>
</feature>
<evidence type="ECO:0000256" key="3">
    <source>
        <dbReference type="ARBA" id="ARBA00022525"/>
    </source>
</evidence>
<dbReference type="InterPro" id="IPR017502">
    <property type="entry name" value="Sortase_SrtB_target"/>
</dbReference>
<dbReference type="NCBIfam" id="TIGR01167">
    <property type="entry name" value="LPXTG_anchor"/>
    <property type="match status" value="1"/>
</dbReference>
<feature type="chain" id="PRO_5037449145" evidence="8">
    <location>
        <begin position="29"/>
        <end position="1265"/>
    </location>
</feature>
<dbReference type="RefSeq" id="WP_177718542.1">
    <property type="nucleotide sequence ID" value="NZ_JACRSQ010000028.1"/>
</dbReference>
<keyword evidence="11" id="KW-1185">Reference proteome</keyword>
<comment type="subcellular location">
    <subcellularLocation>
        <location evidence="1">Cell envelope</location>
    </subcellularLocation>
</comment>
<dbReference type="GO" id="GO:0030313">
    <property type="term" value="C:cell envelope"/>
    <property type="evidence" value="ECO:0007669"/>
    <property type="project" value="UniProtKB-SubCell"/>
</dbReference>
<dbReference type="PROSITE" id="PS50847">
    <property type="entry name" value="GRAM_POS_ANCHORING"/>
    <property type="match status" value="1"/>
</dbReference>
<keyword evidence="2" id="KW-0134">Cell wall</keyword>
<reference evidence="10" key="1">
    <citation type="submission" date="2020-08" db="EMBL/GenBank/DDBJ databases">
        <title>Genome public.</title>
        <authorList>
            <person name="Liu C."/>
            <person name="Sun Q."/>
        </authorList>
    </citation>
    <scope>NUCLEOTIDE SEQUENCE</scope>
    <source>
        <strain evidence="10">NSJ-32</strain>
    </source>
</reference>